<keyword evidence="7 14" id="KW-0812">Transmembrane</keyword>
<dbReference type="EC" id="2.3.2.27" evidence="4"/>
<dbReference type="EMBL" id="JAINUF010000014">
    <property type="protein sequence ID" value="KAJ8343004.1"/>
    <property type="molecule type" value="Genomic_DNA"/>
</dbReference>
<comment type="pathway">
    <text evidence="3">Protein modification; protein ubiquitination.</text>
</comment>
<dbReference type="PANTHER" id="PTHR16200">
    <property type="entry name" value="RING ZINC FINGER"/>
    <property type="match status" value="1"/>
</dbReference>
<name>A0A9Q1IKP7_SYNKA</name>
<organism evidence="16 17">
    <name type="scientific">Synaphobranchus kaupii</name>
    <name type="common">Kaup's arrowtooth eel</name>
    <dbReference type="NCBI Taxonomy" id="118154"/>
    <lineage>
        <taxon>Eukaryota</taxon>
        <taxon>Metazoa</taxon>
        <taxon>Chordata</taxon>
        <taxon>Craniata</taxon>
        <taxon>Vertebrata</taxon>
        <taxon>Euteleostomi</taxon>
        <taxon>Actinopterygii</taxon>
        <taxon>Neopterygii</taxon>
        <taxon>Teleostei</taxon>
        <taxon>Anguilliformes</taxon>
        <taxon>Synaphobranchidae</taxon>
        <taxon>Synaphobranchus</taxon>
    </lineage>
</organism>
<evidence type="ECO:0000259" key="15">
    <source>
        <dbReference type="Pfam" id="PF18212"/>
    </source>
</evidence>
<feature type="compositionally biased region" description="Low complexity" evidence="13">
    <location>
        <begin position="472"/>
        <end position="481"/>
    </location>
</feature>
<evidence type="ECO:0000256" key="3">
    <source>
        <dbReference type="ARBA" id="ARBA00004906"/>
    </source>
</evidence>
<accession>A0A9Q1IKP7</accession>
<dbReference type="OrthoDB" id="8062037at2759"/>
<dbReference type="InterPro" id="IPR051073">
    <property type="entry name" value="ZNRF3_Arkadia_E3_ligases"/>
</dbReference>
<evidence type="ECO:0000256" key="14">
    <source>
        <dbReference type="SAM" id="Phobius"/>
    </source>
</evidence>
<feature type="region of interest" description="Disordered" evidence="13">
    <location>
        <begin position="403"/>
        <end position="427"/>
    </location>
</feature>
<dbReference type="GO" id="GO:0005886">
    <property type="term" value="C:plasma membrane"/>
    <property type="evidence" value="ECO:0007669"/>
    <property type="project" value="UniProtKB-SubCell"/>
</dbReference>
<keyword evidence="5" id="KW-1003">Cell membrane</keyword>
<keyword evidence="9" id="KW-0833">Ubl conjugation pathway</keyword>
<evidence type="ECO:0000256" key="9">
    <source>
        <dbReference type="ARBA" id="ARBA00022786"/>
    </source>
</evidence>
<comment type="subcellular location">
    <subcellularLocation>
        <location evidence="2">Cell membrane</location>
    </subcellularLocation>
    <subcellularLocation>
        <location evidence="12">Endomembrane system</location>
        <topology evidence="12">Single-pass type I membrane protein</topology>
    </subcellularLocation>
</comment>
<dbReference type="Gene3D" id="3.50.30.30">
    <property type="match status" value="1"/>
</dbReference>
<feature type="compositionally biased region" description="Low complexity" evidence="13">
    <location>
        <begin position="334"/>
        <end position="370"/>
    </location>
</feature>
<keyword evidence="17" id="KW-1185">Reference proteome</keyword>
<evidence type="ECO:0000313" key="17">
    <source>
        <dbReference type="Proteomes" id="UP001152622"/>
    </source>
</evidence>
<feature type="compositionally biased region" description="Basic and acidic residues" evidence="13">
    <location>
        <begin position="451"/>
        <end position="460"/>
    </location>
</feature>
<evidence type="ECO:0000256" key="8">
    <source>
        <dbReference type="ARBA" id="ARBA00022729"/>
    </source>
</evidence>
<reference evidence="16" key="1">
    <citation type="journal article" date="2023" name="Science">
        <title>Genome structures resolve the early diversification of teleost fishes.</title>
        <authorList>
            <person name="Parey E."/>
            <person name="Louis A."/>
            <person name="Montfort J."/>
            <person name="Bouchez O."/>
            <person name="Roques C."/>
            <person name="Iampietro C."/>
            <person name="Lluch J."/>
            <person name="Castinel A."/>
            <person name="Donnadieu C."/>
            <person name="Desvignes T."/>
            <person name="Floi Bucao C."/>
            <person name="Jouanno E."/>
            <person name="Wen M."/>
            <person name="Mejri S."/>
            <person name="Dirks R."/>
            <person name="Jansen H."/>
            <person name="Henkel C."/>
            <person name="Chen W.J."/>
            <person name="Zahm M."/>
            <person name="Cabau C."/>
            <person name="Klopp C."/>
            <person name="Thompson A.W."/>
            <person name="Robinson-Rechavi M."/>
            <person name="Braasch I."/>
            <person name="Lecointre G."/>
            <person name="Bobe J."/>
            <person name="Postlethwait J.H."/>
            <person name="Berthelot C."/>
            <person name="Roest Crollius H."/>
            <person name="Guiguen Y."/>
        </authorList>
    </citation>
    <scope>NUCLEOTIDE SEQUENCE</scope>
    <source>
        <strain evidence="16">WJC10195</strain>
    </source>
</reference>
<feature type="compositionally biased region" description="Pro residues" evidence="13">
    <location>
        <begin position="236"/>
        <end position="251"/>
    </location>
</feature>
<sequence>MRLIEARLALKGGAQAVIFDVSDNAAAAHELQSSEDLPKPVVLVQAEAAVELMGLVNRNEGAMVHIEVMVEPPKWPHYDVSILLTVVLAVLAIIMIFAFRYRCKSNRTWDTVHQQTMRAIGRLETRTYTSPGCSGSQRARGGQGFGKQLHLRAHLHHLPGRVPGRTGGRAGGRLDLRIISCAHEFHKECVDPWLLQHSHLPPLHAQHHGSRDGRPSDAAEQSASKRRTQPGLLTSPPLPRTPRVPAAPPSRFPCATITHEPPAGQFPPLAHFGGSAPVDPRALRCLPGRPLRSGPAHCSYHLPEGHLSRPHRTTANCRPGGYFGPHYPRRPCHGTTAAAPGAATAQSAAATSPTGPASDSSSGPCHGSSSDSVLNFTDVSLQGTYGSWSTFRSSLSSDYDPLRVLRAKPGPEGQPGRRLQAPVPGTPMVNRSCPEEQVFNHVHYHRHRHHHYDDGDHSQGPDRGLGRGAGRGPRAPASTGGSPPCQAPAATTGGKKSGCVLDSPAVHFHQSLDLQEDCSIHIHYGPGRGLLLLPRKSPHCCQCPSSWTRGAWARALLWGGTWFGRKGSNRPTRSPSSRAPGPLRTGRNVGATSQGPSSPQDICLYCQTLHNNQGTRSALYGCESGSEILQLPIK</sequence>
<evidence type="ECO:0000256" key="7">
    <source>
        <dbReference type="ARBA" id="ARBA00022692"/>
    </source>
</evidence>
<dbReference type="GO" id="GO:0012505">
    <property type="term" value="C:endomembrane system"/>
    <property type="evidence" value="ECO:0007669"/>
    <property type="project" value="UniProtKB-SubCell"/>
</dbReference>
<evidence type="ECO:0000256" key="5">
    <source>
        <dbReference type="ARBA" id="ARBA00022475"/>
    </source>
</evidence>
<proteinExistence type="predicted"/>
<feature type="transmembrane region" description="Helical" evidence="14">
    <location>
        <begin position="80"/>
        <end position="99"/>
    </location>
</feature>
<dbReference type="GO" id="GO:0061630">
    <property type="term" value="F:ubiquitin protein ligase activity"/>
    <property type="evidence" value="ECO:0007669"/>
    <property type="project" value="UniProtKB-EC"/>
</dbReference>
<evidence type="ECO:0000256" key="13">
    <source>
        <dbReference type="SAM" id="MobiDB-lite"/>
    </source>
</evidence>
<evidence type="ECO:0000256" key="12">
    <source>
        <dbReference type="ARBA" id="ARBA00046288"/>
    </source>
</evidence>
<keyword evidence="6" id="KW-0808">Transferase</keyword>
<feature type="region of interest" description="Disordered" evidence="13">
    <location>
        <begin position="445"/>
        <end position="495"/>
    </location>
</feature>
<feature type="domain" description="ZNRF-3 ectodomain" evidence="15">
    <location>
        <begin position="5"/>
        <end position="68"/>
    </location>
</feature>
<keyword evidence="11 14" id="KW-0472">Membrane</keyword>
<evidence type="ECO:0000256" key="2">
    <source>
        <dbReference type="ARBA" id="ARBA00004236"/>
    </source>
</evidence>
<gene>
    <name evidence="16" type="ORF">SKAU_G00329320</name>
</gene>
<comment type="catalytic activity">
    <reaction evidence="1">
        <text>S-ubiquitinyl-[E2 ubiquitin-conjugating enzyme]-L-cysteine + [acceptor protein]-L-lysine = [E2 ubiquitin-conjugating enzyme]-L-cysteine + N(6)-ubiquitinyl-[acceptor protein]-L-lysine.</text>
        <dbReference type="EC" id="2.3.2.27"/>
    </reaction>
</comment>
<feature type="region of interest" description="Disordered" evidence="13">
    <location>
        <begin position="202"/>
        <end position="260"/>
    </location>
</feature>
<dbReference type="AlphaFoldDB" id="A0A9Q1IKP7"/>
<evidence type="ECO:0000256" key="10">
    <source>
        <dbReference type="ARBA" id="ARBA00022989"/>
    </source>
</evidence>
<evidence type="ECO:0000256" key="1">
    <source>
        <dbReference type="ARBA" id="ARBA00000900"/>
    </source>
</evidence>
<evidence type="ECO:0000256" key="6">
    <source>
        <dbReference type="ARBA" id="ARBA00022679"/>
    </source>
</evidence>
<keyword evidence="8" id="KW-0732">Signal</keyword>
<keyword evidence="10 14" id="KW-1133">Transmembrane helix</keyword>
<feature type="region of interest" description="Disordered" evidence="13">
    <location>
        <begin position="564"/>
        <end position="597"/>
    </location>
</feature>
<evidence type="ECO:0000256" key="11">
    <source>
        <dbReference type="ARBA" id="ARBA00023136"/>
    </source>
</evidence>
<protein>
    <recommendedName>
        <fullName evidence="4">RING-type E3 ubiquitin transferase</fullName>
        <ecNumber evidence="4">2.3.2.27</ecNumber>
    </recommendedName>
</protein>
<evidence type="ECO:0000313" key="16">
    <source>
        <dbReference type="EMBL" id="KAJ8343004.1"/>
    </source>
</evidence>
<feature type="region of interest" description="Disordered" evidence="13">
    <location>
        <begin position="333"/>
        <end position="370"/>
    </location>
</feature>
<dbReference type="SUPFAM" id="SSF57850">
    <property type="entry name" value="RING/U-box"/>
    <property type="match status" value="1"/>
</dbReference>
<comment type="caution">
    <text evidence="16">The sequence shown here is derived from an EMBL/GenBank/DDBJ whole genome shotgun (WGS) entry which is preliminary data.</text>
</comment>
<dbReference type="Proteomes" id="UP001152622">
    <property type="component" value="Chromosome 14"/>
</dbReference>
<dbReference type="InterPro" id="IPR040700">
    <property type="entry name" value="ZNRF-3_ecto"/>
</dbReference>
<dbReference type="Pfam" id="PF18212">
    <property type="entry name" value="ZNRF_3_ecto"/>
    <property type="match status" value="1"/>
</dbReference>
<evidence type="ECO:0000256" key="4">
    <source>
        <dbReference type="ARBA" id="ARBA00012483"/>
    </source>
</evidence>